<dbReference type="Gene3D" id="3.10.20.90">
    <property type="entry name" value="Phosphatidylinositol 3-kinase Catalytic Subunit, Chain A, domain 1"/>
    <property type="match status" value="1"/>
</dbReference>
<gene>
    <name evidence="2" type="ORF">LRAMOSA04662</name>
</gene>
<dbReference type="OrthoDB" id="2272575at2759"/>
<name>A0A077WZT0_9FUNG</name>
<reference evidence="2" key="1">
    <citation type="journal article" date="2014" name="Genome Announc.">
        <title>De novo whole-genome sequence and genome annotation of Lichtheimia ramosa.</title>
        <authorList>
            <person name="Linde J."/>
            <person name="Schwartze V."/>
            <person name="Binder U."/>
            <person name="Lass-Florl C."/>
            <person name="Voigt K."/>
            <person name="Horn F."/>
        </authorList>
    </citation>
    <scope>NUCLEOTIDE SEQUENCE</scope>
    <source>
        <strain evidence="2">JMRC FSU:6197</strain>
    </source>
</reference>
<dbReference type="SMART" id="SM00213">
    <property type="entry name" value="UBQ"/>
    <property type="match status" value="1"/>
</dbReference>
<dbReference type="PROSITE" id="PS50053">
    <property type="entry name" value="UBIQUITIN_2"/>
    <property type="match status" value="1"/>
</dbReference>
<proteinExistence type="predicted"/>
<organism evidence="2">
    <name type="scientific">Lichtheimia ramosa</name>
    <dbReference type="NCBI Taxonomy" id="688394"/>
    <lineage>
        <taxon>Eukaryota</taxon>
        <taxon>Fungi</taxon>
        <taxon>Fungi incertae sedis</taxon>
        <taxon>Mucoromycota</taxon>
        <taxon>Mucoromycotina</taxon>
        <taxon>Mucoromycetes</taxon>
        <taxon>Mucorales</taxon>
        <taxon>Lichtheimiaceae</taxon>
        <taxon>Lichtheimia</taxon>
    </lineage>
</organism>
<evidence type="ECO:0000259" key="1">
    <source>
        <dbReference type="PROSITE" id="PS50053"/>
    </source>
</evidence>
<feature type="domain" description="Ubiquitin-like" evidence="1">
    <location>
        <begin position="97"/>
        <end position="171"/>
    </location>
</feature>
<dbReference type="InterPro" id="IPR029071">
    <property type="entry name" value="Ubiquitin-like_domsf"/>
</dbReference>
<sequence>MASTAEILLAPFPGETLSVPYIGYEPVSLLIERVKNLLGDKYYIEYEALYFNGIGIRDTSRTIDDCKVYGNVISIRFHHHPAPPVGRPTPIPGEKPFKILIDHEGVRVYRMNVSESNTGEDISWKIYQKVGIGYYKQRLIFKGQRITNQRLVDYGIQDGDMLHMLVEMRGVGFSDDAPDGRVVCKGMNIEADCKCTPDYHVICMRRYGLYELNKDVLYCPVCYSRDVVPVTVGFHKCEYRTHGIRSDGTQFSTDWITIDNDNYNVYDSEDKSEWARLVIQTRPLEQDYDKELCVICDLIT</sequence>
<evidence type="ECO:0000313" key="2">
    <source>
        <dbReference type="EMBL" id="CDS12468.1"/>
    </source>
</evidence>
<dbReference type="EMBL" id="LK023357">
    <property type="protein sequence ID" value="CDS12468.1"/>
    <property type="molecule type" value="Genomic_DNA"/>
</dbReference>
<dbReference type="Pfam" id="PF00240">
    <property type="entry name" value="ubiquitin"/>
    <property type="match status" value="1"/>
</dbReference>
<dbReference type="InterPro" id="IPR000626">
    <property type="entry name" value="Ubiquitin-like_dom"/>
</dbReference>
<dbReference type="AlphaFoldDB" id="A0A077WZT0"/>
<accession>A0A077WZT0</accession>
<dbReference type="CDD" id="cd17039">
    <property type="entry name" value="Ubl_ubiquitin_like"/>
    <property type="match status" value="1"/>
</dbReference>
<dbReference type="SUPFAM" id="SSF54236">
    <property type="entry name" value="Ubiquitin-like"/>
    <property type="match status" value="1"/>
</dbReference>
<protein>
    <recommendedName>
        <fullName evidence="1">Ubiquitin-like domain-containing protein</fullName>
    </recommendedName>
</protein>